<evidence type="ECO:0000313" key="9">
    <source>
        <dbReference type="Proteomes" id="UP001151699"/>
    </source>
</evidence>
<dbReference type="Pfam" id="PF03022">
    <property type="entry name" value="MRJP"/>
    <property type="match status" value="1"/>
</dbReference>
<feature type="signal peptide" evidence="7">
    <location>
        <begin position="1"/>
        <end position="21"/>
    </location>
</feature>
<protein>
    <recommendedName>
        <fullName evidence="4">Protein yellow</fullName>
    </recommendedName>
</protein>
<dbReference type="FunFam" id="2.120.10.30:FF:000046">
    <property type="entry name" value="Blast:Protein yellow"/>
    <property type="match status" value="1"/>
</dbReference>
<dbReference type="InterPro" id="IPR011042">
    <property type="entry name" value="6-blade_b-propeller_TolB-like"/>
</dbReference>
<dbReference type="EMBL" id="WJQU01000001">
    <property type="protein sequence ID" value="KAJ6649551.1"/>
    <property type="molecule type" value="Genomic_DNA"/>
</dbReference>
<comment type="subcellular location">
    <subcellularLocation>
        <location evidence="2">Secreted</location>
    </subcellularLocation>
</comment>
<proteinExistence type="inferred from homology"/>
<evidence type="ECO:0000256" key="5">
    <source>
        <dbReference type="ARBA" id="ARBA00022525"/>
    </source>
</evidence>
<organism evidence="8 9">
    <name type="scientific">Pseudolycoriella hygida</name>
    <dbReference type="NCBI Taxonomy" id="35572"/>
    <lineage>
        <taxon>Eukaryota</taxon>
        <taxon>Metazoa</taxon>
        <taxon>Ecdysozoa</taxon>
        <taxon>Arthropoda</taxon>
        <taxon>Hexapoda</taxon>
        <taxon>Insecta</taxon>
        <taxon>Pterygota</taxon>
        <taxon>Neoptera</taxon>
        <taxon>Endopterygota</taxon>
        <taxon>Diptera</taxon>
        <taxon>Nematocera</taxon>
        <taxon>Sciaroidea</taxon>
        <taxon>Sciaridae</taxon>
        <taxon>Pseudolycoriella</taxon>
    </lineage>
</organism>
<dbReference type="Gene3D" id="2.120.10.30">
    <property type="entry name" value="TolB, C-terminal domain"/>
    <property type="match status" value="1"/>
</dbReference>
<keyword evidence="6 7" id="KW-0732">Signal</keyword>
<feature type="chain" id="PRO_5040161619" description="Protein yellow" evidence="7">
    <location>
        <begin position="22"/>
        <end position="433"/>
    </location>
</feature>
<keyword evidence="5" id="KW-0964">Secreted</keyword>
<sequence>MRRYLRTILLVLLCTVIAIECIKLEEKYCWQQLEYAWPSESVKEQAIQSGKYKVEDNLPLGLDVWKDKLFITVPRWKSGVASSLNYVTISDEKTPILHPYPSWEANTLPDGVQSQSEATAGGRAAAPKAVQSNVGALSNSSIISTFRIRVDECDRLWVMDTGLADILGNPMQIMPPALVIFDLRTNELIRRYPLPDDHVKEDTFFANVIVDVGKKDDCDNAYAYVPDLGAYGLVVYSFKENKSWRVKHNFFHFDPLSGDYNIGGVNFQWTDGIFGLALGRAETDGSRKVYFHALSSTKEFEVPNRVLQNESYSTGSDAYFDYKLVGDRGSNGQSSAEFFDDEAGVLFYTQVNKDGVGCWNAKKPYNPDTQGLVDSDSDALVFPNDLKVDANRNLWVLSDRMPAFLYKSLNYTEFNYRILKGKVDDLILGTPCV</sequence>
<evidence type="ECO:0000256" key="6">
    <source>
        <dbReference type="ARBA" id="ARBA00022729"/>
    </source>
</evidence>
<accession>A0A9Q0NH95</accession>
<dbReference type="OrthoDB" id="7776143at2759"/>
<comment type="function">
    <text evidence="1">Controls the pigmentation pattern of the adult cuticle and larval mouth parts.</text>
</comment>
<evidence type="ECO:0000256" key="3">
    <source>
        <dbReference type="ARBA" id="ARBA00009127"/>
    </source>
</evidence>
<evidence type="ECO:0000256" key="1">
    <source>
        <dbReference type="ARBA" id="ARBA00002855"/>
    </source>
</evidence>
<dbReference type="GO" id="GO:0005576">
    <property type="term" value="C:extracellular region"/>
    <property type="evidence" value="ECO:0007669"/>
    <property type="project" value="UniProtKB-SubCell"/>
</dbReference>
<comment type="similarity">
    <text evidence="3">Belongs to the major royal jelly protein family.</text>
</comment>
<dbReference type="PANTHER" id="PTHR10009:SF11">
    <property type="entry name" value="RH54244P"/>
    <property type="match status" value="1"/>
</dbReference>
<dbReference type="PANTHER" id="PTHR10009">
    <property type="entry name" value="PROTEIN YELLOW-RELATED"/>
    <property type="match status" value="1"/>
</dbReference>
<evidence type="ECO:0000256" key="4">
    <source>
        <dbReference type="ARBA" id="ARBA00014360"/>
    </source>
</evidence>
<evidence type="ECO:0000256" key="7">
    <source>
        <dbReference type="SAM" id="SignalP"/>
    </source>
</evidence>
<dbReference type="InterPro" id="IPR017996">
    <property type="entry name" value="MRJP/yellow-related"/>
</dbReference>
<dbReference type="Proteomes" id="UP001151699">
    <property type="component" value="Chromosome A"/>
</dbReference>
<evidence type="ECO:0000313" key="8">
    <source>
        <dbReference type="EMBL" id="KAJ6649551.1"/>
    </source>
</evidence>
<comment type="caution">
    <text evidence="8">The sequence shown here is derived from an EMBL/GenBank/DDBJ whole genome shotgun (WGS) entry which is preliminary data.</text>
</comment>
<gene>
    <name evidence="8" type="primary">y_2</name>
    <name evidence="8" type="ORF">Bhyg_04788</name>
</gene>
<keyword evidence="9" id="KW-1185">Reference proteome</keyword>
<name>A0A9Q0NH95_9DIPT</name>
<dbReference type="AlphaFoldDB" id="A0A9Q0NH95"/>
<evidence type="ECO:0000256" key="2">
    <source>
        <dbReference type="ARBA" id="ARBA00004613"/>
    </source>
</evidence>
<reference evidence="8" key="1">
    <citation type="submission" date="2022-07" db="EMBL/GenBank/DDBJ databases">
        <authorList>
            <person name="Trinca V."/>
            <person name="Uliana J.V.C."/>
            <person name="Torres T.T."/>
            <person name="Ward R.J."/>
            <person name="Monesi N."/>
        </authorList>
    </citation>
    <scope>NUCLEOTIDE SEQUENCE</scope>
    <source>
        <strain evidence="8">HSMRA1968</strain>
        <tissue evidence="8">Whole embryos</tissue>
    </source>
</reference>